<dbReference type="Gene3D" id="3.20.20.370">
    <property type="entry name" value="Glycoside hydrolase/deacetylase"/>
    <property type="match status" value="1"/>
</dbReference>
<dbReference type="GO" id="GO:0016810">
    <property type="term" value="F:hydrolase activity, acting on carbon-nitrogen (but not peptide) bonds"/>
    <property type="evidence" value="ECO:0007669"/>
    <property type="project" value="InterPro"/>
</dbReference>
<dbReference type="AlphaFoldDB" id="A0A1M5VN33"/>
<dbReference type="PANTHER" id="PTHR43123">
    <property type="entry name" value="POLYSACCHARIDE DEACETYLASE-RELATED"/>
    <property type="match status" value="1"/>
</dbReference>
<protein>
    <submittedName>
        <fullName evidence="2">Peptidoglycan/xylan/chitin deacetylase, PgdA/CDA1 family</fullName>
    </submittedName>
</protein>
<dbReference type="PANTHER" id="PTHR43123:SF1">
    <property type="entry name" value="POLYSACCHARIDE DEACETYLASE-RELATED"/>
    <property type="match status" value="1"/>
</dbReference>
<evidence type="ECO:0000313" key="3">
    <source>
        <dbReference type="Proteomes" id="UP000184071"/>
    </source>
</evidence>
<proteinExistence type="predicted"/>
<gene>
    <name evidence="2" type="ORF">SAMN05443663_11169</name>
</gene>
<dbReference type="Proteomes" id="UP000184071">
    <property type="component" value="Unassembled WGS sequence"/>
</dbReference>
<keyword evidence="3" id="KW-1185">Reference proteome</keyword>
<name>A0A1M5VN33_9FLAO</name>
<dbReference type="InterPro" id="IPR011330">
    <property type="entry name" value="Glyco_hydro/deAcase_b/a-brl"/>
</dbReference>
<dbReference type="STRING" id="370979.SAMN05443663_11169"/>
<dbReference type="SUPFAM" id="SSF88713">
    <property type="entry name" value="Glycoside hydrolase/deacetylase"/>
    <property type="match status" value="1"/>
</dbReference>
<feature type="domain" description="NodB homology" evidence="1">
    <location>
        <begin position="97"/>
        <end position="315"/>
    </location>
</feature>
<evidence type="ECO:0000259" key="1">
    <source>
        <dbReference type="PROSITE" id="PS51677"/>
    </source>
</evidence>
<accession>A0A1M5VN33</accession>
<organism evidence="2 3">
    <name type="scientific">Flavobacterium defluvii</name>
    <dbReference type="NCBI Taxonomy" id="370979"/>
    <lineage>
        <taxon>Bacteria</taxon>
        <taxon>Pseudomonadati</taxon>
        <taxon>Bacteroidota</taxon>
        <taxon>Flavobacteriia</taxon>
        <taxon>Flavobacteriales</taxon>
        <taxon>Flavobacteriaceae</taxon>
        <taxon>Flavobacterium</taxon>
    </lineage>
</organism>
<dbReference type="PROSITE" id="PS51677">
    <property type="entry name" value="NODB"/>
    <property type="match status" value="1"/>
</dbReference>
<dbReference type="Pfam" id="PF01522">
    <property type="entry name" value="Polysacc_deac_1"/>
    <property type="match status" value="1"/>
</dbReference>
<dbReference type="EMBL" id="FQWC01000011">
    <property type="protein sequence ID" value="SHH76661.1"/>
    <property type="molecule type" value="Genomic_DNA"/>
</dbReference>
<sequence length="333" mass="38023">MILEYHNFELLNQLKMKNRRTFLKQTGLVSLATLLPINSLFAGDLKTNELAGNENSVSKWADGSRLVVSISMQFEAGGQPVNSESPFPQNMQKGFVDLPGETWYQYGYKEGIPRMLDNWDKFGIKVTSHMVGSAVLKNPALAKEIVERGHEAAAHGMNWSTQYSMDYETEKKFIKDGADAIKKVTGFDPVGYNANWLRRGPNTLEILQELGFKYHIDDLSRDEPFLIKVKEKDFAVVPYTIRCNDIVLIEGKNFSADQFARQVIMEFDQLYKESENKRRQMSISFHDRIGGTPQMVAAATEIITYIQKHKGVSFRRKDEIAKMAYNDKSILRE</sequence>
<evidence type="ECO:0000313" key="2">
    <source>
        <dbReference type="EMBL" id="SHH76661.1"/>
    </source>
</evidence>
<dbReference type="GO" id="GO:0005975">
    <property type="term" value="P:carbohydrate metabolic process"/>
    <property type="evidence" value="ECO:0007669"/>
    <property type="project" value="InterPro"/>
</dbReference>
<dbReference type="InterPro" id="IPR002509">
    <property type="entry name" value="NODB_dom"/>
</dbReference>
<reference evidence="3" key="1">
    <citation type="submission" date="2016-11" db="EMBL/GenBank/DDBJ databases">
        <authorList>
            <person name="Varghese N."/>
            <person name="Submissions S."/>
        </authorList>
    </citation>
    <scope>NUCLEOTIDE SEQUENCE [LARGE SCALE GENOMIC DNA]</scope>
    <source>
        <strain evidence="3">DSM 17963</strain>
    </source>
</reference>